<accession>A0ABU0YJE1</accession>
<dbReference type="Pfam" id="PF00571">
    <property type="entry name" value="CBS"/>
    <property type="match status" value="2"/>
</dbReference>
<protein>
    <submittedName>
        <fullName evidence="4">CBS domain-containing protein</fullName>
    </submittedName>
</protein>
<evidence type="ECO:0000256" key="2">
    <source>
        <dbReference type="PROSITE-ProRule" id="PRU00703"/>
    </source>
</evidence>
<sequence length="337" mass="37543">MRADEIMTSPVVTVTPDTPASRIAKLLLENHVSAVPVVDASGAPLGIVSEGDLLRRDESGRAARRAWWLEMLAEGEPLSQEYLSQLRTKDQPAKEIMSAPVVTVTEASDVAELAHLFSSYRIKRVPVLRDGRVVGIVSRVDLLRSFDKEEGGEGESRPSLLHPLDALISLEERLKRVRRSDAAVGAPAAPAQASADTFDVAHFQALALDSKHEEDLRRAELRRAEAAARRRTVEQLIDHHVGDETWRNMLHKAREAAQHGQKEFMLLRFPHDLCSDGGRAINVPEPEWPKTLRGEAAEVYLRWERELKERGFRLAARVLDFPGGFPGDIGLFLVWGQ</sequence>
<evidence type="ECO:0000259" key="3">
    <source>
        <dbReference type="PROSITE" id="PS51371"/>
    </source>
</evidence>
<dbReference type="PROSITE" id="PS51371">
    <property type="entry name" value="CBS"/>
    <property type="match status" value="2"/>
</dbReference>
<name>A0ABU0YJE1_9PROT</name>
<organism evidence="4 5">
    <name type="scientific">Dongia sedimenti</name>
    <dbReference type="NCBI Taxonomy" id="3064282"/>
    <lineage>
        <taxon>Bacteria</taxon>
        <taxon>Pseudomonadati</taxon>
        <taxon>Pseudomonadota</taxon>
        <taxon>Alphaproteobacteria</taxon>
        <taxon>Rhodospirillales</taxon>
        <taxon>Dongiaceae</taxon>
        <taxon>Dongia</taxon>
    </lineage>
</organism>
<comment type="caution">
    <text evidence="4">The sequence shown here is derived from an EMBL/GenBank/DDBJ whole genome shotgun (WGS) entry which is preliminary data.</text>
</comment>
<dbReference type="PANTHER" id="PTHR43080">
    <property type="entry name" value="CBS DOMAIN-CONTAINING PROTEIN CBSX3, MITOCHONDRIAL"/>
    <property type="match status" value="1"/>
</dbReference>
<dbReference type="SUPFAM" id="SSF54631">
    <property type="entry name" value="CBS-domain pair"/>
    <property type="match status" value="1"/>
</dbReference>
<evidence type="ECO:0000313" key="4">
    <source>
        <dbReference type="EMBL" id="MDQ7246778.1"/>
    </source>
</evidence>
<keyword evidence="5" id="KW-1185">Reference proteome</keyword>
<dbReference type="InterPro" id="IPR051257">
    <property type="entry name" value="Diverse_CBS-Domain"/>
</dbReference>
<dbReference type="Proteomes" id="UP001230156">
    <property type="component" value="Unassembled WGS sequence"/>
</dbReference>
<feature type="domain" description="CBS" evidence="3">
    <location>
        <begin position="97"/>
        <end position="153"/>
    </location>
</feature>
<dbReference type="RefSeq" id="WP_379954173.1">
    <property type="nucleotide sequence ID" value="NZ_JAUYVI010000001.1"/>
</dbReference>
<feature type="domain" description="CBS" evidence="3">
    <location>
        <begin position="7"/>
        <end position="63"/>
    </location>
</feature>
<dbReference type="InterPro" id="IPR046342">
    <property type="entry name" value="CBS_dom_sf"/>
</dbReference>
<keyword evidence="1 2" id="KW-0129">CBS domain</keyword>
<dbReference type="Gene3D" id="3.10.580.10">
    <property type="entry name" value="CBS-domain"/>
    <property type="match status" value="1"/>
</dbReference>
<reference evidence="5" key="1">
    <citation type="submission" date="2023-08" db="EMBL/GenBank/DDBJ databases">
        <title>Rhodospirillaceae gen. nov., a novel taxon isolated from the Yangtze River Yuezi River estuary sludge.</title>
        <authorList>
            <person name="Ruan L."/>
        </authorList>
    </citation>
    <scope>NUCLEOTIDE SEQUENCE [LARGE SCALE GENOMIC DNA]</scope>
    <source>
        <strain evidence="5">R-7</strain>
    </source>
</reference>
<evidence type="ECO:0000256" key="1">
    <source>
        <dbReference type="ARBA" id="ARBA00023122"/>
    </source>
</evidence>
<dbReference type="SMART" id="SM00116">
    <property type="entry name" value="CBS"/>
    <property type="match status" value="2"/>
</dbReference>
<dbReference type="InterPro" id="IPR000644">
    <property type="entry name" value="CBS_dom"/>
</dbReference>
<dbReference type="EMBL" id="JAUYVI010000001">
    <property type="protein sequence ID" value="MDQ7246778.1"/>
    <property type="molecule type" value="Genomic_DNA"/>
</dbReference>
<dbReference type="CDD" id="cd04586">
    <property type="entry name" value="CBS_pair_BON_assoc"/>
    <property type="match status" value="1"/>
</dbReference>
<evidence type="ECO:0000313" key="5">
    <source>
        <dbReference type="Proteomes" id="UP001230156"/>
    </source>
</evidence>
<gene>
    <name evidence="4" type="ORF">Q8A70_03835</name>
</gene>
<proteinExistence type="predicted"/>
<dbReference type="PANTHER" id="PTHR43080:SF2">
    <property type="entry name" value="CBS DOMAIN-CONTAINING PROTEIN"/>
    <property type="match status" value="1"/>
</dbReference>